<dbReference type="InterPro" id="IPR007197">
    <property type="entry name" value="rSAM"/>
</dbReference>
<evidence type="ECO:0000256" key="9">
    <source>
        <dbReference type="ARBA" id="ARBA00023150"/>
    </source>
</evidence>
<comment type="caution">
    <text evidence="14">The sequence shown here is derived from an EMBL/GenBank/DDBJ whole genome shotgun (WGS) entry which is preliminary data.</text>
</comment>
<feature type="binding site" evidence="12">
    <location>
        <position position="274"/>
    </location>
    <ligand>
        <name>[4Fe-4S] cluster</name>
        <dbReference type="ChEBI" id="CHEBI:49883"/>
        <label>2</label>
        <note>4Fe-4S-substrate</note>
    </ligand>
</feature>
<dbReference type="InterPro" id="IPR058240">
    <property type="entry name" value="rSAM_sf"/>
</dbReference>
<evidence type="ECO:0000256" key="10">
    <source>
        <dbReference type="ARBA" id="ARBA00023239"/>
    </source>
</evidence>
<keyword evidence="6 12" id="KW-0408">Iron</keyword>
<evidence type="ECO:0000256" key="2">
    <source>
        <dbReference type="ARBA" id="ARBA00022485"/>
    </source>
</evidence>
<dbReference type="EC" id="4.1.99.22" evidence="1 12"/>
<dbReference type="HAMAP" id="MF_01225_B">
    <property type="entry name" value="MoaA_B"/>
    <property type="match status" value="1"/>
</dbReference>
<evidence type="ECO:0000256" key="3">
    <source>
        <dbReference type="ARBA" id="ARBA00022691"/>
    </source>
</evidence>
<sequence>MALIDPFGRAITYLRLSVTERCNLRCHYCRKPDDFNEREDDQVLSMAELTRLARLFVELGVERIRLTGGEPLLRQGIVEMVAELTALPGLQEVNLSTNALLLERLAEPLKLAGLGRINVSLDTLRQPTFTQICGAGDPARVVAGIDAAIDVGLAPVKCNMVVMGGVNDDEIGDILNFARQRGVTLRFIETMPIGEAGAQSMSRYIPAQEILSRVSTLLGADLIPATEHRGPGPARYFHIAGSHATVGVISAVSQHFCDSCNRVRLTSEGQLALCLGDVGRVDLRAPLRSGAQDESMKQHILQALAQKPLKHPFDQGGSSGNDMVALGG</sequence>
<evidence type="ECO:0000256" key="11">
    <source>
        <dbReference type="ARBA" id="ARBA00048697"/>
    </source>
</evidence>
<feature type="domain" description="Radical SAM core" evidence="13">
    <location>
        <begin position="6"/>
        <end position="233"/>
    </location>
</feature>
<keyword evidence="2 12" id="KW-0004">4Fe-4S</keyword>
<dbReference type="GO" id="GO:0005525">
    <property type="term" value="F:GTP binding"/>
    <property type="evidence" value="ECO:0007669"/>
    <property type="project" value="UniProtKB-UniRule"/>
</dbReference>
<comment type="pathway">
    <text evidence="12">Cofactor biosynthesis; molybdopterin biosynthesis.</text>
</comment>
<evidence type="ECO:0000256" key="4">
    <source>
        <dbReference type="ARBA" id="ARBA00022723"/>
    </source>
</evidence>
<dbReference type="RefSeq" id="WP_085441841.1">
    <property type="nucleotide sequence ID" value="NZ_LVJN01000018.1"/>
</dbReference>
<feature type="binding site" evidence="12">
    <location>
        <position position="257"/>
    </location>
    <ligand>
        <name>[4Fe-4S] cluster</name>
        <dbReference type="ChEBI" id="CHEBI:49883"/>
        <label>2</label>
        <note>4Fe-4S-substrate</note>
    </ligand>
</feature>
<feature type="binding site" evidence="12">
    <location>
        <position position="29"/>
    </location>
    <ligand>
        <name>[4Fe-4S] cluster</name>
        <dbReference type="ChEBI" id="CHEBI:49883"/>
        <label>1</label>
        <note>4Fe-4S-S-AdoMet</note>
    </ligand>
</feature>
<evidence type="ECO:0000256" key="8">
    <source>
        <dbReference type="ARBA" id="ARBA00023134"/>
    </source>
</evidence>
<accession>A0A1Y2K6C0</accession>
<keyword evidence="8 12" id="KW-0342">GTP-binding</keyword>
<dbReference type="SFLD" id="SFLDG01067">
    <property type="entry name" value="SPASM/twitch_domain_containing"/>
    <property type="match status" value="1"/>
</dbReference>
<feature type="binding site" evidence="12">
    <location>
        <position position="96"/>
    </location>
    <ligand>
        <name>GTP</name>
        <dbReference type="ChEBI" id="CHEBI:37565"/>
    </ligand>
</feature>
<dbReference type="InterPro" id="IPR013483">
    <property type="entry name" value="MoaA"/>
</dbReference>
<dbReference type="SFLD" id="SFLDS00029">
    <property type="entry name" value="Radical_SAM"/>
    <property type="match status" value="1"/>
</dbReference>
<dbReference type="GO" id="GO:0061799">
    <property type="term" value="F:cyclic pyranopterin monophosphate synthase activity"/>
    <property type="evidence" value="ECO:0007669"/>
    <property type="project" value="TreeGrafter"/>
</dbReference>
<feature type="binding site" evidence="12">
    <location>
        <position position="26"/>
    </location>
    <ligand>
        <name>[4Fe-4S] cluster</name>
        <dbReference type="ChEBI" id="CHEBI:49883"/>
        <label>1</label>
        <note>4Fe-4S-S-AdoMet</note>
    </ligand>
</feature>
<comment type="similarity">
    <text evidence="12">Belongs to the radical SAM superfamily. MoaA family.</text>
</comment>
<keyword evidence="4 12" id="KW-0479">Metal-binding</keyword>
<dbReference type="GO" id="GO:1904047">
    <property type="term" value="F:S-adenosyl-L-methionine binding"/>
    <property type="evidence" value="ECO:0007669"/>
    <property type="project" value="UniProtKB-UniRule"/>
</dbReference>
<dbReference type="Gene3D" id="3.20.20.70">
    <property type="entry name" value="Aldolase class I"/>
    <property type="match status" value="1"/>
</dbReference>
<evidence type="ECO:0000256" key="1">
    <source>
        <dbReference type="ARBA" id="ARBA00012167"/>
    </source>
</evidence>
<evidence type="ECO:0000256" key="7">
    <source>
        <dbReference type="ARBA" id="ARBA00023014"/>
    </source>
</evidence>
<reference evidence="14 15" key="1">
    <citation type="journal article" date="2016" name="BMC Genomics">
        <title>Combined genomic and structural analyses of a cultured magnetotactic bacterium reveals its niche adaptation to a dynamic environment.</title>
        <authorList>
            <person name="Araujo A.C."/>
            <person name="Morillo V."/>
            <person name="Cypriano J."/>
            <person name="Teixeira L.C."/>
            <person name="Leao P."/>
            <person name="Lyra S."/>
            <person name="Almeida L.G."/>
            <person name="Bazylinski D.A."/>
            <person name="Vasconcellos A.T."/>
            <person name="Abreu F."/>
            <person name="Lins U."/>
        </authorList>
    </citation>
    <scope>NUCLEOTIDE SEQUENCE [LARGE SCALE GENOMIC DNA]</scope>
    <source>
        <strain evidence="14 15">IT-1</strain>
    </source>
</reference>
<evidence type="ECO:0000259" key="13">
    <source>
        <dbReference type="PROSITE" id="PS51918"/>
    </source>
</evidence>
<feature type="binding site" evidence="12">
    <location>
        <position position="28"/>
    </location>
    <ligand>
        <name>S-adenosyl-L-methionine</name>
        <dbReference type="ChEBI" id="CHEBI:59789"/>
    </ligand>
</feature>
<dbReference type="SFLD" id="SFLDG01386">
    <property type="entry name" value="main_SPASM_domain-containing"/>
    <property type="match status" value="1"/>
</dbReference>
<dbReference type="InterPro" id="IPR050105">
    <property type="entry name" value="MoCo_biosynth_MoaA/MoaC"/>
</dbReference>
<dbReference type="GO" id="GO:0051539">
    <property type="term" value="F:4 iron, 4 sulfur cluster binding"/>
    <property type="evidence" value="ECO:0007669"/>
    <property type="project" value="UniProtKB-UniRule"/>
</dbReference>
<dbReference type="InterPro" id="IPR040064">
    <property type="entry name" value="MoaA-like"/>
</dbReference>
<comment type="catalytic activity">
    <reaction evidence="11 12">
        <text>GTP + AH2 + S-adenosyl-L-methionine = (8S)-3',8-cyclo-7,8-dihydroguanosine 5'-triphosphate + 5'-deoxyadenosine + L-methionine + A + H(+)</text>
        <dbReference type="Rhea" id="RHEA:49576"/>
        <dbReference type="ChEBI" id="CHEBI:13193"/>
        <dbReference type="ChEBI" id="CHEBI:15378"/>
        <dbReference type="ChEBI" id="CHEBI:17319"/>
        <dbReference type="ChEBI" id="CHEBI:17499"/>
        <dbReference type="ChEBI" id="CHEBI:37565"/>
        <dbReference type="ChEBI" id="CHEBI:57844"/>
        <dbReference type="ChEBI" id="CHEBI:59789"/>
        <dbReference type="ChEBI" id="CHEBI:131766"/>
        <dbReference type="EC" id="4.1.99.22"/>
    </reaction>
</comment>
<feature type="binding site" evidence="12">
    <location>
        <position position="120"/>
    </location>
    <ligand>
        <name>S-adenosyl-L-methionine</name>
        <dbReference type="ChEBI" id="CHEBI:59789"/>
    </ligand>
</feature>
<keyword evidence="3 12" id="KW-0949">S-adenosyl-L-methionine</keyword>
<organism evidence="14 15">
    <name type="scientific">Magnetofaba australis IT-1</name>
    <dbReference type="NCBI Taxonomy" id="1434232"/>
    <lineage>
        <taxon>Bacteria</taxon>
        <taxon>Pseudomonadati</taxon>
        <taxon>Pseudomonadota</taxon>
        <taxon>Magnetococcia</taxon>
        <taxon>Magnetococcales</taxon>
        <taxon>Magnetococcaceae</taxon>
        <taxon>Magnetofaba</taxon>
    </lineage>
</organism>
<dbReference type="InterPro" id="IPR006638">
    <property type="entry name" value="Elp3/MiaA/NifB-like_rSAM"/>
</dbReference>
<proteinExistence type="inferred from homology"/>
<comment type="cofactor">
    <cofactor evidence="12">
        <name>[4Fe-4S] cluster</name>
        <dbReference type="ChEBI" id="CHEBI:49883"/>
    </cofactor>
    <text evidence="12">Binds 2 [4Fe-4S] clusters. Binds 1 [4Fe-4S] cluster coordinated with 3 cysteines and an exchangeable S-adenosyl-L-methionine and 1 [4Fe-4S] cluster coordinated with 3 cysteines and the GTP-derived substrate.</text>
</comment>
<dbReference type="OrthoDB" id="9763993at2"/>
<keyword evidence="9 12" id="KW-0501">Molybdenum cofactor biosynthesis</keyword>
<dbReference type="PANTHER" id="PTHR22960:SF0">
    <property type="entry name" value="MOLYBDENUM COFACTOR BIOSYNTHESIS PROTEIN 1"/>
    <property type="match status" value="1"/>
</dbReference>
<dbReference type="UniPathway" id="UPA00344"/>
<comment type="function">
    <text evidence="12">Catalyzes the cyclization of GTP to (8S)-3',8-cyclo-7,8-dihydroguanosine 5'-triphosphate.</text>
</comment>
<dbReference type="InterPro" id="IPR013785">
    <property type="entry name" value="Aldolase_TIM"/>
</dbReference>
<gene>
    <name evidence="12" type="primary">moaA</name>
    <name evidence="14" type="ORF">MAIT1_03377</name>
</gene>
<dbReference type="NCBIfam" id="TIGR02666">
    <property type="entry name" value="moaA"/>
    <property type="match status" value="1"/>
</dbReference>
<dbReference type="SUPFAM" id="SSF102114">
    <property type="entry name" value="Radical SAM enzymes"/>
    <property type="match status" value="1"/>
</dbReference>
<feature type="binding site" evidence="12">
    <location>
        <position position="157"/>
    </location>
    <ligand>
        <name>GTP</name>
        <dbReference type="ChEBI" id="CHEBI:37565"/>
    </ligand>
</feature>
<evidence type="ECO:0000313" key="14">
    <source>
        <dbReference type="EMBL" id="OSM05214.1"/>
    </source>
</evidence>
<dbReference type="PROSITE" id="PS51918">
    <property type="entry name" value="RADICAL_SAM"/>
    <property type="match status" value="1"/>
</dbReference>
<dbReference type="InterPro" id="IPR000385">
    <property type="entry name" value="MoaA_NifB_PqqE_Fe-S-bd_CS"/>
</dbReference>
<dbReference type="Proteomes" id="UP000194003">
    <property type="component" value="Unassembled WGS sequence"/>
</dbReference>
<dbReference type="EMBL" id="LVJN01000018">
    <property type="protein sequence ID" value="OSM05214.1"/>
    <property type="molecule type" value="Genomic_DNA"/>
</dbReference>
<dbReference type="Pfam" id="PF06463">
    <property type="entry name" value="Mob_synth_C"/>
    <property type="match status" value="1"/>
</dbReference>
<dbReference type="CDD" id="cd21117">
    <property type="entry name" value="Twitch_MoaA"/>
    <property type="match status" value="1"/>
</dbReference>
<keyword evidence="5 12" id="KW-0547">Nucleotide-binding</keyword>
<dbReference type="AlphaFoldDB" id="A0A1Y2K6C0"/>
<keyword evidence="7 12" id="KW-0411">Iron-sulfur</keyword>
<keyword evidence="10 12" id="KW-0456">Lyase</keyword>
<keyword evidence="14" id="KW-0378">Hydrolase</keyword>
<feature type="binding site" evidence="12">
    <location>
        <position position="69"/>
    </location>
    <ligand>
        <name>S-adenosyl-L-methionine</name>
        <dbReference type="ChEBI" id="CHEBI:59789"/>
    </ligand>
</feature>
<feature type="binding site" evidence="12">
    <location>
        <position position="260"/>
    </location>
    <ligand>
        <name>[4Fe-4S] cluster</name>
        <dbReference type="ChEBI" id="CHEBI:49883"/>
        <label>2</label>
        <note>4Fe-4S-substrate</note>
    </ligand>
</feature>
<dbReference type="PROSITE" id="PS01305">
    <property type="entry name" value="MOAA_NIFB_PQQE"/>
    <property type="match status" value="1"/>
</dbReference>
<feature type="binding site" evidence="12">
    <location>
        <begin position="262"/>
        <end position="264"/>
    </location>
    <ligand>
        <name>GTP</name>
        <dbReference type="ChEBI" id="CHEBI:37565"/>
    </ligand>
</feature>
<dbReference type="GO" id="GO:0061798">
    <property type="term" value="F:GTP 3',8'-cyclase activity"/>
    <property type="evidence" value="ECO:0007669"/>
    <property type="project" value="UniProtKB-UniRule"/>
</dbReference>
<feature type="binding site" evidence="12">
    <location>
        <position position="15"/>
    </location>
    <ligand>
        <name>GTP</name>
        <dbReference type="ChEBI" id="CHEBI:37565"/>
    </ligand>
</feature>
<feature type="binding site" evidence="12">
    <location>
        <position position="191"/>
    </location>
    <ligand>
        <name>S-adenosyl-L-methionine</name>
        <dbReference type="ChEBI" id="CHEBI:59789"/>
    </ligand>
</feature>
<dbReference type="GO" id="GO:0046872">
    <property type="term" value="F:metal ion binding"/>
    <property type="evidence" value="ECO:0007669"/>
    <property type="project" value="UniProtKB-KW"/>
</dbReference>
<dbReference type="GO" id="GO:0016787">
    <property type="term" value="F:hydrolase activity"/>
    <property type="evidence" value="ECO:0007669"/>
    <property type="project" value="UniProtKB-KW"/>
</dbReference>
<dbReference type="GO" id="GO:0006777">
    <property type="term" value="P:Mo-molybdopterin cofactor biosynthetic process"/>
    <property type="evidence" value="ECO:0007669"/>
    <property type="project" value="UniProtKB-UniRule"/>
</dbReference>
<dbReference type="CDD" id="cd01335">
    <property type="entry name" value="Radical_SAM"/>
    <property type="match status" value="1"/>
</dbReference>
<dbReference type="SFLD" id="SFLDG01383">
    <property type="entry name" value="cyclic_pyranopterin_phosphate"/>
    <property type="match status" value="1"/>
</dbReference>
<feature type="binding site" evidence="12">
    <location>
        <position position="22"/>
    </location>
    <ligand>
        <name>[4Fe-4S] cluster</name>
        <dbReference type="ChEBI" id="CHEBI:49883"/>
        <label>1</label>
        <note>4Fe-4S-S-AdoMet</note>
    </ligand>
</feature>
<dbReference type="InterPro" id="IPR010505">
    <property type="entry name" value="MoaA_twitch"/>
</dbReference>
<dbReference type="PANTHER" id="PTHR22960">
    <property type="entry name" value="MOLYBDOPTERIN COFACTOR SYNTHESIS PROTEIN A"/>
    <property type="match status" value="1"/>
</dbReference>
<evidence type="ECO:0000256" key="12">
    <source>
        <dbReference type="HAMAP-Rule" id="MF_01225"/>
    </source>
</evidence>
<dbReference type="NCBIfam" id="NF001199">
    <property type="entry name" value="PRK00164.2-1"/>
    <property type="match status" value="1"/>
</dbReference>
<dbReference type="STRING" id="1434232.MAIT1_03377"/>
<comment type="subunit">
    <text evidence="12">Monomer and homodimer.</text>
</comment>
<evidence type="ECO:0000313" key="15">
    <source>
        <dbReference type="Proteomes" id="UP000194003"/>
    </source>
</evidence>
<feature type="binding site" evidence="12">
    <location>
        <position position="65"/>
    </location>
    <ligand>
        <name>GTP</name>
        <dbReference type="ChEBI" id="CHEBI:37565"/>
    </ligand>
</feature>
<dbReference type="Pfam" id="PF04055">
    <property type="entry name" value="Radical_SAM"/>
    <property type="match status" value="1"/>
</dbReference>
<evidence type="ECO:0000256" key="6">
    <source>
        <dbReference type="ARBA" id="ARBA00023004"/>
    </source>
</evidence>
<evidence type="ECO:0000256" key="5">
    <source>
        <dbReference type="ARBA" id="ARBA00022741"/>
    </source>
</evidence>
<dbReference type="SMART" id="SM00729">
    <property type="entry name" value="Elp3"/>
    <property type="match status" value="1"/>
</dbReference>
<name>A0A1Y2K6C0_9PROT</name>
<protein>
    <recommendedName>
        <fullName evidence="1 12">GTP 3',8-cyclase</fullName>
        <ecNumber evidence="1 12">4.1.99.22</ecNumber>
    </recommendedName>
    <alternativeName>
        <fullName evidence="12">Molybdenum cofactor biosynthesis protein A</fullName>
    </alternativeName>
</protein>
<keyword evidence="15" id="KW-1185">Reference proteome</keyword>